<sequence>MRPLILYLKGFTGVRDGMKRDEITIDFEMLPAGLIALVGPNGCGKTTIMDNLHPYRILPSRATKLSVDAFSYWDHLFGVQAEKVLEWEHGGVR</sequence>
<reference evidence="2 3" key="1">
    <citation type="submission" date="2020-04" db="EMBL/GenBank/DDBJ databases">
        <authorList>
            <person name="De Canck E."/>
        </authorList>
    </citation>
    <scope>NUCLEOTIDE SEQUENCE [LARGE SCALE GENOMIC DNA]</scope>
    <source>
        <strain evidence="2 3">LMG 28138</strain>
    </source>
</reference>
<gene>
    <name evidence="2" type="ORF">LMG28138_05247</name>
</gene>
<dbReference type="GO" id="GO:0016887">
    <property type="term" value="F:ATP hydrolysis activity"/>
    <property type="evidence" value="ECO:0007669"/>
    <property type="project" value="InterPro"/>
</dbReference>
<feature type="domain" description="Rad50/SbcC-type AAA" evidence="1">
    <location>
        <begin position="6"/>
        <end position="50"/>
    </location>
</feature>
<protein>
    <recommendedName>
        <fullName evidence="1">Rad50/SbcC-type AAA domain-containing protein</fullName>
    </recommendedName>
</protein>
<dbReference type="InterPro" id="IPR027417">
    <property type="entry name" value="P-loop_NTPase"/>
</dbReference>
<dbReference type="SUPFAM" id="SSF52540">
    <property type="entry name" value="P-loop containing nucleoside triphosphate hydrolases"/>
    <property type="match status" value="1"/>
</dbReference>
<dbReference type="Proteomes" id="UP000494115">
    <property type="component" value="Unassembled WGS sequence"/>
</dbReference>
<accession>A0A6S7BY79</accession>
<dbReference type="Gene3D" id="3.40.50.300">
    <property type="entry name" value="P-loop containing nucleotide triphosphate hydrolases"/>
    <property type="match status" value="1"/>
</dbReference>
<evidence type="ECO:0000313" key="3">
    <source>
        <dbReference type="Proteomes" id="UP000494115"/>
    </source>
</evidence>
<name>A0A6S7BY79_9BURK</name>
<evidence type="ECO:0000259" key="1">
    <source>
        <dbReference type="Pfam" id="PF13476"/>
    </source>
</evidence>
<dbReference type="EMBL" id="CADIKM010000050">
    <property type="protein sequence ID" value="CAB3802752.1"/>
    <property type="molecule type" value="Genomic_DNA"/>
</dbReference>
<dbReference type="AlphaFoldDB" id="A0A6S7BY79"/>
<evidence type="ECO:0000313" key="2">
    <source>
        <dbReference type="EMBL" id="CAB3802752.1"/>
    </source>
</evidence>
<proteinExistence type="predicted"/>
<keyword evidence="3" id="KW-1185">Reference proteome</keyword>
<dbReference type="InterPro" id="IPR038729">
    <property type="entry name" value="Rad50/SbcC_AAA"/>
</dbReference>
<dbReference type="Pfam" id="PF13476">
    <property type="entry name" value="AAA_23"/>
    <property type="match status" value="1"/>
</dbReference>
<organism evidence="2 3">
    <name type="scientific">Pararobbsia alpina</name>
    <dbReference type="NCBI Taxonomy" id="621374"/>
    <lineage>
        <taxon>Bacteria</taxon>
        <taxon>Pseudomonadati</taxon>
        <taxon>Pseudomonadota</taxon>
        <taxon>Betaproteobacteria</taxon>
        <taxon>Burkholderiales</taxon>
        <taxon>Burkholderiaceae</taxon>
        <taxon>Pararobbsia</taxon>
    </lineage>
</organism>
<dbReference type="GO" id="GO:0006302">
    <property type="term" value="P:double-strand break repair"/>
    <property type="evidence" value="ECO:0007669"/>
    <property type="project" value="InterPro"/>
</dbReference>